<dbReference type="FunFam" id="3.90.226.10:FF:000009">
    <property type="entry name" value="Carnitinyl-CoA dehydratase"/>
    <property type="match status" value="1"/>
</dbReference>
<dbReference type="Proteomes" id="UP000605259">
    <property type="component" value="Unassembled WGS sequence"/>
</dbReference>
<evidence type="ECO:0000256" key="1">
    <source>
        <dbReference type="ARBA" id="ARBA00005254"/>
    </source>
</evidence>
<dbReference type="Gene3D" id="3.90.226.10">
    <property type="entry name" value="2-enoyl-CoA Hydratase, Chain A, domain 1"/>
    <property type="match status" value="1"/>
</dbReference>
<dbReference type="GO" id="GO:0006635">
    <property type="term" value="P:fatty acid beta-oxidation"/>
    <property type="evidence" value="ECO:0007669"/>
    <property type="project" value="TreeGrafter"/>
</dbReference>
<evidence type="ECO:0000256" key="3">
    <source>
        <dbReference type="RuleBase" id="RU003707"/>
    </source>
</evidence>
<name>A0A917ELT8_9BACI</name>
<dbReference type="RefSeq" id="WP_188387259.1">
    <property type="nucleotide sequence ID" value="NZ_BMFK01000001.1"/>
</dbReference>
<dbReference type="PANTHER" id="PTHR11941:SF54">
    <property type="entry name" value="ENOYL-COA HYDRATASE, MITOCHONDRIAL"/>
    <property type="match status" value="1"/>
</dbReference>
<keyword evidence="5" id="KW-1185">Reference proteome</keyword>
<dbReference type="SUPFAM" id="SSF52096">
    <property type="entry name" value="ClpP/crotonase"/>
    <property type="match status" value="1"/>
</dbReference>
<dbReference type="FunFam" id="1.10.12.10:FF:000001">
    <property type="entry name" value="Probable enoyl-CoA hydratase, mitochondrial"/>
    <property type="match status" value="1"/>
</dbReference>
<dbReference type="EMBL" id="BMFK01000001">
    <property type="protein sequence ID" value="GGE61174.1"/>
    <property type="molecule type" value="Genomic_DNA"/>
</dbReference>
<protein>
    <submittedName>
        <fullName evidence="4">Enoyl-CoA hydratase</fullName>
    </submittedName>
</protein>
<dbReference type="PROSITE" id="PS00166">
    <property type="entry name" value="ENOYL_COA_HYDRATASE"/>
    <property type="match status" value="1"/>
</dbReference>
<dbReference type="NCBIfam" id="NF005802">
    <property type="entry name" value="PRK07657.1"/>
    <property type="match status" value="1"/>
</dbReference>
<organism evidence="4 5">
    <name type="scientific">Priestia taiwanensis</name>
    <dbReference type="NCBI Taxonomy" id="1347902"/>
    <lineage>
        <taxon>Bacteria</taxon>
        <taxon>Bacillati</taxon>
        <taxon>Bacillota</taxon>
        <taxon>Bacilli</taxon>
        <taxon>Bacillales</taxon>
        <taxon>Bacillaceae</taxon>
        <taxon>Priestia</taxon>
    </lineage>
</organism>
<dbReference type="AlphaFoldDB" id="A0A917ELT8"/>
<accession>A0A917ELT8</accession>
<dbReference type="Pfam" id="PF00378">
    <property type="entry name" value="ECH_1"/>
    <property type="match status" value="1"/>
</dbReference>
<dbReference type="PANTHER" id="PTHR11941">
    <property type="entry name" value="ENOYL-COA HYDRATASE-RELATED"/>
    <property type="match status" value="1"/>
</dbReference>
<dbReference type="InterPro" id="IPR001753">
    <property type="entry name" value="Enoyl-CoA_hydra/iso"/>
</dbReference>
<proteinExistence type="inferred from homology"/>
<evidence type="ECO:0000256" key="2">
    <source>
        <dbReference type="ARBA" id="ARBA00023239"/>
    </source>
</evidence>
<dbReference type="GO" id="GO:0016836">
    <property type="term" value="F:hydro-lyase activity"/>
    <property type="evidence" value="ECO:0007669"/>
    <property type="project" value="UniProtKB-ARBA"/>
</dbReference>
<comment type="similarity">
    <text evidence="1 3">Belongs to the enoyl-CoA hydratase/isomerase family.</text>
</comment>
<dbReference type="InterPro" id="IPR029045">
    <property type="entry name" value="ClpP/crotonase-like_dom_sf"/>
</dbReference>
<evidence type="ECO:0000313" key="5">
    <source>
        <dbReference type="Proteomes" id="UP000605259"/>
    </source>
</evidence>
<reference evidence="4" key="2">
    <citation type="submission" date="2020-09" db="EMBL/GenBank/DDBJ databases">
        <authorList>
            <person name="Sun Q."/>
            <person name="Zhou Y."/>
        </authorList>
    </citation>
    <scope>NUCLEOTIDE SEQUENCE</scope>
    <source>
        <strain evidence="4">CGMCC 1.12698</strain>
    </source>
</reference>
<comment type="caution">
    <text evidence="4">The sequence shown here is derived from an EMBL/GenBank/DDBJ whole genome shotgun (WGS) entry which is preliminary data.</text>
</comment>
<keyword evidence="2" id="KW-0456">Lyase</keyword>
<dbReference type="InterPro" id="IPR014748">
    <property type="entry name" value="Enoyl-CoA_hydra_C"/>
</dbReference>
<gene>
    <name evidence="4" type="primary">crt</name>
    <name evidence="4" type="ORF">GCM10007140_09370</name>
</gene>
<dbReference type="InterPro" id="IPR018376">
    <property type="entry name" value="Enoyl-CoA_hyd/isom_CS"/>
</dbReference>
<sequence length="260" mass="28793">MFQTVKLEKIAPHVMKLTLDRERQANALSLQLLSELKEVLAMIKKDDTIRVVLLTGSGEKAFCAGADLKERLHMNEEQVKGTVAKIRSVIHELELIRKPIVAAINGVALGGGTELCLACDIRVASEEALFSLPETSLAIIPGAGGTQRLSRLVGIGRAKDMILTARKITAQEAYEYKLIEYIVPHDELEKTALSICERIAKNGPLAIQQAKYAIQEGYGKHMDDALQVEAHAYEAIIYTNDRREGLRAFEEKRKPAYKGE</sequence>
<evidence type="ECO:0000313" key="4">
    <source>
        <dbReference type="EMBL" id="GGE61174.1"/>
    </source>
</evidence>
<dbReference type="Gene3D" id="1.10.12.10">
    <property type="entry name" value="Lyase 2-enoyl-coa Hydratase, Chain A, domain 2"/>
    <property type="match status" value="1"/>
</dbReference>
<reference evidence="4" key="1">
    <citation type="journal article" date="2014" name="Int. J. Syst. Evol. Microbiol.">
        <title>Complete genome sequence of Corynebacterium casei LMG S-19264T (=DSM 44701T), isolated from a smear-ripened cheese.</title>
        <authorList>
            <consortium name="US DOE Joint Genome Institute (JGI-PGF)"/>
            <person name="Walter F."/>
            <person name="Albersmeier A."/>
            <person name="Kalinowski J."/>
            <person name="Ruckert C."/>
        </authorList>
    </citation>
    <scope>NUCLEOTIDE SEQUENCE</scope>
    <source>
        <strain evidence="4">CGMCC 1.12698</strain>
    </source>
</reference>
<dbReference type="CDD" id="cd06558">
    <property type="entry name" value="crotonase-like"/>
    <property type="match status" value="1"/>
</dbReference>